<evidence type="ECO:0000256" key="5">
    <source>
        <dbReference type="ARBA" id="ARBA00023157"/>
    </source>
</evidence>
<keyword evidence="9" id="KW-1185">Reference proteome</keyword>
<evidence type="ECO:0000256" key="6">
    <source>
        <dbReference type="SAM" id="MobiDB-lite"/>
    </source>
</evidence>
<accession>A0AAD9JSN9</accession>
<sequence>MTSWFNAASDNDSASRGNVSVSRKSATSVDVSFSTGFTLAVGVKAEQLDITVGAPSEFKNKAQGLMGIFNSDPSDDLTPAGGGAALNANDSSEREIFSEFGETWRIERADSIFKYTEDTTFETFDRKNFEPLFLQEVLNKMTDKQRKLVEEKCDGNNECIFDYAITGKEDAADASLDTIAKNTKEAETLANSSPVISVNSALNATIQKKVTLQVTTSDKEGDDVTLSLQSDLPDGATFDAKKGIFTWIPSSMEPINIS</sequence>
<dbReference type="InterPro" id="IPR001846">
    <property type="entry name" value="VWF_type-D"/>
</dbReference>
<keyword evidence="5" id="KW-1015">Disulfide bond</keyword>
<dbReference type="PROSITE" id="PS51233">
    <property type="entry name" value="VWFD"/>
    <property type="match status" value="1"/>
</dbReference>
<evidence type="ECO:0000256" key="4">
    <source>
        <dbReference type="ARBA" id="ARBA00023136"/>
    </source>
</evidence>
<organism evidence="8 9">
    <name type="scientific">Ridgeia piscesae</name>
    <name type="common">Tubeworm</name>
    <dbReference type="NCBI Taxonomy" id="27915"/>
    <lineage>
        <taxon>Eukaryota</taxon>
        <taxon>Metazoa</taxon>
        <taxon>Spiralia</taxon>
        <taxon>Lophotrochozoa</taxon>
        <taxon>Annelida</taxon>
        <taxon>Polychaeta</taxon>
        <taxon>Sedentaria</taxon>
        <taxon>Canalipalpata</taxon>
        <taxon>Sabellida</taxon>
        <taxon>Siboglinidae</taxon>
        <taxon>Ridgeia</taxon>
    </lineage>
</organism>
<keyword evidence="4" id="KW-0472">Membrane</keyword>
<evidence type="ECO:0000313" key="9">
    <source>
        <dbReference type="Proteomes" id="UP001209878"/>
    </source>
</evidence>
<keyword evidence="2" id="KW-0812">Transmembrane</keyword>
<evidence type="ECO:0000313" key="8">
    <source>
        <dbReference type="EMBL" id="KAK2158431.1"/>
    </source>
</evidence>
<dbReference type="InterPro" id="IPR051495">
    <property type="entry name" value="Epithelial_Barrier/Signaling"/>
</dbReference>
<evidence type="ECO:0000256" key="3">
    <source>
        <dbReference type="ARBA" id="ARBA00022989"/>
    </source>
</evidence>
<evidence type="ECO:0000259" key="7">
    <source>
        <dbReference type="PROSITE" id="PS51233"/>
    </source>
</evidence>
<evidence type="ECO:0000256" key="2">
    <source>
        <dbReference type="ARBA" id="ARBA00022692"/>
    </source>
</evidence>
<dbReference type="GO" id="GO:0016020">
    <property type="term" value="C:membrane"/>
    <property type="evidence" value="ECO:0007669"/>
    <property type="project" value="UniProtKB-SubCell"/>
</dbReference>
<gene>
    <name evidence="8" type="ORF">NP493_1797g00010</name>
</gene>
<keyword evidence="3" id="KW-1133">Transmembrane helix</keyword>
<dbReference type="AlphaFoldDB" id="A0AAD9JSN9"/>
<dbReference type="GO" id="GO:0005509">
    <property type="term" value="F:calcium ion binding"/>
    <property type="evidence" value="ECO:0007669"/>
    <property type="project" value="InterPro"/>
</dbReference>
<proteinExistence type="predicted"/>
<comment type="caution">
    <text evidence="8">The sequence shown here is derived from an EMBL/GenBank/DDBJ whole genome shotgun (WGS) entry which is preliminary data.</text>
</comment>
<dbReference type="Gene3D" id="2.60.40.10">
    <property type="entry name" value="Immunoglobulins"/>
    <property type="match status" value="1"/>
</dbReference>
<dbReference type="SUPFAM" id="SSF49313">
    <property type="entry name" value="Cadherin-like"/>
    <property type="match status" value="1"/>
</dbReference>
<dbReference type="Pfam" id="PF05345">
    <property type="entry name" value="He_PIG"/>
    <property type="match status" value="1"/>
</dbReference>
<dbReference type="Proteomes" id="UP001209878">
    <property type="component" value="Unassembled WGS sequence"/>
</dbReference>
<dbReference type="Pfam" id="PF00094">
    <property type="entry name" value="VWD"/>
    <property type="match status" value="1"/>
</dbReference>
<dbReference type="Pfam" id="PF23263">
    <property type="entry name" value="C8-3_MUC4"/>
    <property type="match status" value="1"/>
</dbReference>
<dbReference type="PANTHER" id="PTHR13802">
    <property type="entry name" value="MUCIN 4-RELATED"/>
    <property type="match status" value="1"/>
</dbReference>
<reference evidence="8" key="1">
    <citation type="journal article" date="2023" name="Mol. Biol. Evol.">
        <title>Third-Generation Sequencing Reveals the Adaptive Role of the Epigenome in Three Deep-Sea Polychaetes.</title>
        <authorList>
            <person name="Perez M."/>
            <person name="Aroh O."/>
            <person name="Sun Y."/>
            <person name="Lan Y."/>
            <person name="Juniper S.K."/>
            <person name="Young C.R."/>
            <person name="Angers B."/>
            <person name="Qian P.Y."/>
        </authorList>
    </citation>
    <scope>NUCLEOTIDE SEQUENCE</scope>
    <source>
        <strain evidence="8">R07B-5</strain>
    </source>
</reference>
<dbReference type="InterPro" id="IPR013783">
    <property type="entry name" value="Ig-like_fold"/>
</dbReference>
<dbReference type="InterPro" id="IPR056619">
    <property type="entry name" value="C8-3_MUC4"/>
</dbReference>
<feature type="domain" description="VWFD" evidence="7">
    <location>
        <begin position="1"/>
        <end position="112"/>
    </location>
</feature>
<dbReference type="InterPro" id="IPR015919">
    <property type="entry name" value="Cadherin-like_sf"/>
</dbReference>
<name>A0AAD9JSN9_RIDPI</name>
<dbReference type="PANTHER" id="PTHR13802:SF52">
    <property type="entry name" value="MUCIN-4"/>
    <property type="match status" value="1"/>
</dbReference>
<evidence type="ECO:0000256" key="1">
    <source>
        <dbReference type="ARBA" id="ARBA00004370"/>
    </source>
</evidence>
<protein>
    <recommendedName>
        <fullName evidence="7">VWFD domain-containing protein</fullName>
    </recommendedName>
</protein>
<dbReference type="EMBL" id="JAODUO010001797">
    <property type="protein sequence ID" value="KAK2158431.1"/>
    <property type="molecule type" value="Genomic_DNA"/>
</dbReference>
<comment type="subcellular location">
    <subcellularLocation>
        <location evidence="1">Membrane</location>
    </subcellularLocation>
</comment>
<feature type="region of interest" description="Disordered" evidence="6">
    <location>
        <begin position="1"/>
        <end position="21"/>
    </location>
</feature>